<name>A0A2J6X8G0_9CHLR</name>
<dbReference type="AlphaFoldDB" id="A0A2J6X8G0"/>
<sequence>AGIAARRRHIFPSWKAKLFAVVAAVAPDLLPPFSRLV</sequence>
<dbReference type="EMBL" id="PNIQ01000346">
    <property type="protein sequence ID" value="PMP83482.1"/>
    <property type="molecule type" value="Genomic_DNA"/>
</dbReference>
<evidence type="ECO:0000313" key="2">
    <source>
        <dbReference type="Proteomes" id="UP000243376"/>
    </source>
</evidence>
<dbReference type="Proteomes" id="UP000243376">
    <property type="component" value="Unassembled WGS sequence"/>
</dbReference>
<protein>
    <submittedName>
        <fullName evidence="1">Short-chain dehydrogenase</fullName>
    </submittedName>
</protein>
<organism evidence="1 2">
    <name type="scientific">Chloroflexus aggregans</name>
    <dbReference type="NCBI Taxonomy" id="152260"/>
    <lineage>
        <taxon>Bacteria</taxon>
        <taxon>Bacillati</taxon>
        <taxon>Chloroflexota</taxon>
        <taxon>Chloroflexia</taxon>
        <taxon>Chloroflexales</taxon>
        <taxon>Chloroflexineae</taxon>
        <taxon>Chloroflexaceae</taxon>
        <taxon>Chloroflexus</taxon>
    </lineage>
</organism>
<evidence type="ECO:0000313" key="1">
    <source>
        <dbReference type="EMBL" id="PMP83482.1"/>
    </source>
</evidence>
<proteinExistence type="predicted"/>
<gene>
    <name evidence="1" type="ORF">C0184_05250</name>
</gene>
<feature type="non-terminal residue" evidence="1">
    <location>
        <position position="1"/>
    </location>
</feature>
<accession>A0A2J6X8G0</accession>
<comment type="caution">
    <text evidence="1">The sequence shown here is derived from an EMBL/GenBank/DDBJ whole genome shotgun (WGS) entry which is preliminary data.</text>
</comment>
<reference evidence="1 2" key="1">
    <citation type="submission" date="2018-01" db="EMBL/GenBank/DDBJ databases">
        <title>Metagenomic assembled genomes from two thermal pools in the Uzon Caldera, Kamchatka, Russia.</title>
        <authorList>
            <person name="Wilkins L."/>
            <person name="Ettinger C."/>
        </authorList>
    </citation>
    <scope>NUCLEOTIDE SEQUENCE [LARGE SCALE GENOMIC DNA]</scope>
    <source>
        <strain evidence="1">ZAV-02</strain>
    </source>
</reference>